<comment type="caution">
    <text evidence="2">The sequence shown here is derived from an EMBL/GenBank/DDBJ whole genome shotgun (WGS) entry which is preliminary data.</text>
</comment>
<dbReference type="Proteomes" id="UP001444661">
    <property type="component" value="Unassembled WGS sequence"/>
</dbReference>
<name>A0ABR1RPI1_9PEZI</name>
<keyword evidence="3" id="KW-1185">Reference proteome</keyword>
<dbReference type="EMBL" id="JAQQWK010000014">
    <property type="protein sequence ID" value="KAK8016876.1"/>
    <property type="molecule type" value="Genomic_DNA"/>
</dbReference>
<gene>
    <name evidence="2" type="ORF">PG993_015065</name>
</gene>
<protein>
    <submittedName>
        <fullName evidence="2">Uncharacterized protein</fullName>
    </submittedName>
</protein>
<evidence type="ECO:0000313" key="3">
    <source>
        <dbReference type="Proteomes" id="UP001444661"/>
    </source>
</evidence>
<proteinExistence type="predicted"/>
<reference evidence="2 3" key="1">
    <citation type="submission" date="2023-01" db="EMBL/GenBank/DDBJ databases">
        <title>Analysis of 21 Apiospora genomes using comparative genomics revels a genus with tremendous synthesis potential of carbohydrate active enzymes and secondary metabolites.</title>
        <authorList>
            <person name="Sorensen T."/>
        </authorList>
    </citation>
    <scope>NUCLEOTIDE SEQUENCE [LARGE SCALE GENOMIC DNA]</scope>
    <source>
        <strain evidence="2 3">CBS 33761</strain>
    </source>
</reference>
<sequence>MYRNWLRNHPLMKRLRGGNRSRSPISDDAKDTAPKPTVFAGTPEAQADPPSYQDFACSECREIRDNRNRELLHARTDEILKECNGPHVHALVNSEDDAGYLMQQRAWDREMLHATCVALKTKCAELQAACAFLNGSWALLSAEAMQLSTKCTEPFDDEGGVMAASSAVLKANDAVRKATLAVDVNHGDVLDAIKAVSAAKKTVRSAQTGCGGKINNDA</sequence>
<evidence type="ECO:0000256" key="1">
    <source>
        <dbReference type="SAM" id="MobiDB-lite"/>
    </source>
</evidence>
<accession>A0ABR1RPI1</accession>
<evidence type="ECO:0000313" key="2">
    <source>
        <dbReference type="EMBL" id="KAK8016876.1"/>
    </source>
</evidence>
<feature type="region of interest" description="Disordered" evidence="1">
    <location>
        <begin position="13"/>
        <end position="49"/>
    </location>
</feature>
<organism evidence="2 3">
    <name type="scientific">Apiospora rasikravindrae</name>
    <dbReference type="NCBI Taxonomy" id="990691"/>
    <lineage>
        <taxon>Eukaryota</taxon>
        <taxon>Fungi</taxon>
        <taxon>Dikarya</taxon>
        <taxon>Ascomycota</taxon>
        <taxon>Pezizomycotina</taxon>
        <taxon>Sordariomycetes</taxon>
        <taxon>Xylariomycetidae</taxon>
        <taxon>Amphisphaeriales</taxon>
        <taxon>Apiosporaceae</taxon>
        <taxon>Apiospora</taxon>
    </lineage>
</organism>